<dbReference type="Gene3D" id="3.40.50.300">
    <property type="entry name" value="P-loop containing nucleotide triphosphate hydrolases"/>
    <property type="match status" value="1"/>
</dbReference>
<proteinExistence type="evidence at transcript level"/>
<evidence type="ECO:0000256" key="1">
    <source>
        <dbReference type="ARBA" id="ARBA00004635"/>
    </source>
</evidence>
<dbReference type="SUPFAM" id="SSF52540">
    <property type="entry name" value="P-loop containing nucleoside triphosphate hydrolases"/>
    <property type="match status" value="1"/>
</dbReference>
<dbReference type="SMART" id="SM00175">
    <property type="entry name" value="RAB"/>
    <property type="match status" value="1"/>
</dbReference>
<evidence type="ECO:0000313" key="9">
    <source>
        <dbReference type="EMBL" id="AFZ78868.1"/>
    </source>
</evidence>
<dbReference type="Pfam" id="PF00071">
    <property type="entry name" value="Ras"/>
    <property type="match status" value="1"/>
</dbReference>
<evidence type="ECO:0000256" key="4">
    <source>
        <dbReference type="ARBA" id="ARBA00023134"/>
    </source>
</evidence>
<dbReference type="PROSITE" id="PS51419">
    <property type="entry name" value="RAB"/>
    <property type="match status" value="1"/>
</dbReference>
<reference evidence="9" key="1">
    <citation type="submission" date="2012-10" db="EMBL/GenBank/DDBJ databases">
        <title>Immune-Related transcriptome of Coptotermes formosanus Shiraki workers: the defense mechanism.</title>
        <authorList>
            <person name="Hussain A."/>
            <person name="Li Y.F."/>
            <person name="Cheng Y."/>
            <person name="Liu Y."/>
            <person name="Chen C.C."/>
            <person name="Wen S.Y."/>
        </authorList>
    </citation>
    <scope>NUCLEOTIDE SEQUENCE</scope>
</reference>
<dbReference type="SMART" id="SM00176">
    <property type="entry name" value="RAN"/>
    <property type="match status" value="1"/>
</dbReference>
<evidence type="ECO:0000256" key="2">
    <source>
        <dbReference type="ARBA" id="ARBA00006270"/>
    </source>
</evidence>
<dbReference type="SMART" id="SM00174">
    <property type="entry name" value="RHO"/>
    <property type="match status" value="1"/>
</dbReference>
<dbReference type="FunFam" id="3.40.50.300:FF:000274">
    <property type="entry name" value="ras-related protein RABA5a"/>
    <property type="match status" value="1"/>
</dbReference>
<dbReference type="InterPro" id="IPR027417">
    <property type="entry name" value="P-loop_NTPase"/>
</dbReference>
<feature type="region of interest" description="Disordered" evidence="8">
    <location>
        <begin position="174"/>
        <end position="212"/>
    </location>
</feature>
<dbReference type="InterPro" id="IPR050209">
    <property type="entry name" value="Rab_GTPases_membrane_traffic"/>
</dbReference>
<dbReference type="PROSITE" id="PS51421">
    <property type="entry name" value="RAS"/>
    <property type="match status" value="1"/>
</dbReference>
<sequence length="212" mass="23500">MDEAEFDYIFKIVIVGDSGVGRTNLLLQFVQGVFIPQSRSTIGVEFRVKTVEVNGKSVKIQIWDTAGQERYRAITKNYYRGAVVALLLYDITSSSSYNSLQKWIDELKMHADGNVIVMLIGNKCDLSGQRTVLEADAQNLANDNSFLFFETSAKEATNVKEAFMALVRELVNQNSRSRGDGESNHNQSVKTGAGVSIDEPTDGKKKKGCCKK</sequence>
<dbReference type="PRINTS" id="PR00449">
    <property type="entry name" value="RASTRNSFRMNG"/>
</dbReference>
<comment type="similarity">
    <text evidence="2">Belongs to the small GTPase superfamily. Rab family.</text>
</comment>
<dbReference type="AlphaFoldDB" id="L0AUK4"/>
<evidence type="ECO:0000256" key="3">
    <source>
        <dbReference type="ARBA" id="ARBA00022741"/>
    </source>
</evidence>
<keyword evidence="5" id="KW-0472">Membrane</keyword>
<evidence type="ECO:0000256" key="7">
    <source>
        <dbReference type="ARBA" id="ARBA00023289"/>
    </source>
</evidence>
<dbReference type="PANTHER" id="PTHR47979">
    <property type="entry name" value="DRAB11-RELATED"/>
    <property type="match status" value="1"/>
</dbReference>
<organism evidence="9">
    <name type="scientific">Coptotermes formosanus</name>
    <name type="common">Formosan subterranean termite</name>
    <dbReference type="NCBI Taxonomy" id="36987"/>
    <lineage>
        <taxon>Eukaryota</taxon>
        <taxon>Metazoa</taxon>
        <taxon>Ecdysozoa</taxon>
        <taxon>Arthropoda</taxon>
        <taxon>Hexapoda</taxon>
        <taxon>Insecta</taxon>
        <taxon>Pterygota</taxon>
        <taxon>Neoptera</taxon>
        <taxon>Polyneoptera</taxon>
        <taxon>Dictyoptera</taxon>
        <taxon>Blattodea</taxon>
        <taxon>Blattoidea</taxon>
        <taxon>Termitoidae</taxon>
        <taxon>Rhinotermitidae</taxon>
        <taxon>Coptotermes</taxon>
    </lineage>
</organism>
<accession>L0AUK4</accession>
<dbReference type="GO" id="GO:0003924">
    <property type="term" value="F:GTPase activity"/>
    <property type="evidence" value="ECO:0007669"/>
    <property type="project" value="InterPro"/>
</dbReference>
<keyword evidence="3" id="KW-0547">Nucleotide-binding</keyword>
<comment type="subcellular location">
    <subcellularLocation>
        <location evidence="1">Membrane</location>
        <topology evidence="1">Lipid-anchor</topology>
    </subcellularLocation>
</comment>
<dbReference type="InterPro" id="IPR001806">
    <property type="entry name" value="Small_GTPase"/>
</dbReference>
<dbReference type="EMBL" id="JX915902">
    <property type="protein sequence ID" value="AFZ78868.1"/>
    <property type="molecule type" value="mRNA"/>
</dbReference>
<dbReference type="PROSITE" id="PS51420">
    <property type="entry name" value="RHO"/>
    <property type="match status" value="1"/>
</dbReference>
<dbReference type="GO" id="GO:0005525">
    <property type="term" value="F:GTP binding"/>
    <property type="evidence" value="ECO:0007669"/>
    <property type="project" value="UniProtKB-KW"/>
</dbReference>
<keyword evidence="6" id="KW-0449">Lipoprotein</keyword>
<dbReference type="SMART" id="SM00173">
    <property type="entry name" value="RAS"/>
    <property type="match status" value="1"/>
</dbReference>
<keyword evidence="4" id="KW-0342">GTP-binding</keyword>
<evidence type="ECO:0000256" key="6">
    <source>
        <dbReference type="ARBA" id="ARBA00023288"/>
    </source>
</evidence>
<evidence type="ECO:0000256" key="8">
    <source>
        <dbReference type="SAM" id="MobiDB-lite"/>
    </source>
</evidence>
<evidence type="ECO:0000256" key="5">
    <source>
        <dbReference type="ARBA" id="ARBA00023136"/>
    </source>
</evidence>
<dbReference type="GO" id="GO:0016020">
    <property type="term" value="C:membrane"/>
    <property type="evidence" value="ECO:0007669"/>
    <property type="project" value="UniProtKB-SubCell"/>
</dbReference>
<name>L0AUK4_COPFO</name>
<dbReference type="InterPro" id="IPR005225">
    <property type="entry name" value="Small_GTP-bd"/>
</dbReference>
<keyword evidence="7" id="KW-0636">Prenylation</keyword>
<protein>
    <submittedName>
        <fullName evidence="9">Rab GTPase-like protein</fullName>
    </submittedName>
</protein>
<dbReference type="NCBIfam" id="TIGR00231">
    <property type="entry name" value="small_GTP"/>
    <property type="match status" value="1"/>
</dbReference>